<dbReference type="CDD" id="cd00093">
    <property type="entry name" value="HTH_XRE"/>
    <property type="match status" value="1"/>
</dbReference>
<name>A0A9D1SLB7_9FIRM</name>
<keyword evidence="3" id="KW-0804">Transcription</keyword>
<dbReference type="Pfam" id="PF00717">
    <property type="entry name" value="Peptidase_S24"/>
    <property type="match status" value="1"/>
</dbReference>
<dbReference type="PANTHER" id="PTHR40661:SF3">
    <property type="entry name" value="FELS-1 PROPHAGE TRANSCRIPTIONAL REGULATOR"/>
    <property type="match status" value="1"/>
</dbReference>
<evidence type="ECO:0000313" key="6">
    <source>
        <dbReference type="Proteomes" id="UP000824099"/>
    </source>
</evidence>
<gene>
    <name evidence="5" type="ORF">IAB06_06450</name>
</gene>
<comment type="caution">
    <text evidence="5">The sequence shown here is derived from an EMBL/GenBank/DDBJ whole genome shotgun (WGS) entry which is preliminary data.</text>
</comment>
<dbReference type="SUPFAM" id="SSF51306">
    <property type="entry name" value="LexA/Signal peptidase"/>
    <property type="match status" value="1"/>
</dbReference>
<reference evidence="5" key="1">
    <citation type="submission" date="2020-10" db="EMBL/GenBank/DDBJ databases">
        <authorList>
            <person name="Gilroy R."/>
        </authorList>
    </citation>
    <scope>NUCLEOTIDE SEQUENCE</scope>
    <source>
        <strain evidence="5">CHK160-1198</strain>
    </source>
</reference>
<dbReference type="Gene3D" id="1.10.260.40">
    <property type="entry name" value="lambda repressor-like DNA-binding domains"/>
    <property type="match status" value="1"/>
</dbReference>
<dbReference type="InterPro" id="IPR010982">
    <property type="entry name" value="Lambda_DNA-bd_dom_sf"/>
</dbReference>
<organism evidence="5 6">
    <name type="scientific">Candidatus Avacidaminococcus intestinavium</name>
    <dbReference type="NCBI Taxonomy" id="2840684"/>
    <lineage>
        <taxon>Bacteria</taxon>
        <taxon>Bacillati</taxon>
        <taxon>Bacillota</taxon>
        <taxon>Negativicutes</taxon>
        <taxon>Acidaminococcales</taxon>
        <taxon>Acidaminococcaceae</taxon>
        <taxon>Acidaminococcaceae incertae sedis</taxon>
        <taxon>Candidatus Avacidaminococcus</taxon>
    </lineage>
</organism>
<dbReference type="InterPro" id="IPR039418">
    <property type="entry name" value="LexA-like"/>
</dbReference>
<evidence type="ECO:0000313" key="5">
    <source>
        <dbReference type="EMBL" id="HIU64654.1"/>
    </source>
</evidence>
<keyword evidence="2" id="KW-0238">DNA-binding</keyword>
<sequence>MITIGHSLKQAREQADLKQTDVFKLCGISNKTLSNWENNVSKPDPESLIVLASIYKISLDHLLGYTPPKKQASKNIQIPIFEQTNIKLPDYHTITNENYAEISNSLAQTGTFFAVKIKTNDMEPRIYENDIVIVRKQTSVKSGDIALISLSNNLVLTRQVFLYEAGLFLLPFNYRVASPQFYNNQEINYANLNIIGKIVELRAIL</sequence>
<dbReference type="Gene3D" id="2.10.109.10">
    <property type="entry name" value="Umud Fragment, subunit A"/>
    <property type="match status" value="1"/>
</dbReference>
<dbReference type="Pfam" id="PF01381">
    <property type="entry name" value="HTH_3"/>
    <property type="match status" value="1"/>
</dbReference>
<dbReference type="PANTHER" id="PTHR40661">
    <property type="match status" value="1"/>
</dbReference>
<evidence type="ECO:0000256" key="3">
    <source>
        <dbReference type="ARBA" id="ARBA00023163"/>
    </source>
</evidence>
<dbReference type="EMBL" id="DVNI01000105">
    <property type="protein sequence ID" value="HIU64654.1"/>
    <property type="molecule type" value="Genomic_DNA"/>
</dbReference>
<accession>A0A9D1SLB7</accession>
<dbReference type="CDD" id="cd06529">
    <property type="entry name" value="S24_LexA-like"/>
    <property type="match status" value="1"/>
</dbReference>
<evidence type="ECO:0000259" key="4">
    <source>
        <dbReference type="PROSITE" id="PS50943"/>
    </source>
</evidence>
<feature type="domain" description="HTH cro/C1-type" evidence="4">
    <location>
        <begin position="8"/>
        <end position="62"/>
    </location>
</feature>
<dbReference type="SUPFAM" id="SSF47413">
    <property type="entry name" value="lambda repressor-like DNA-binding domains"/>
    <property type="match status" value="1"/>
</dbReference>
<dbReference type="AlphaFoldDB" id="A0A9D1SLB7"/>
<reference evidence="5" key="2">
    <citation type="journal article" date="2021" name="PeerJ">
        <title>Extensive microbial diversity within the chicken gut microbiome revealed by metagenomics and culture.</title>
        <authorList>
            <person name="Gilroy R."/>
            <person name="Ravi A."/>
            <person name="Getino M."/>
            <person name="Pursley I."/>
            <person name="Horton D.L."/>
            <person name="Alikhan N.F."/>
            <person name="Baker D."/>
            <person name="Gharbi K."/>
            <person name="Hall N."/>
            <person name="Watson M."/>
            <person name="Adriaenssens E.M."/>
            <person name="Foster-Nyarko E."/>
            <person name="Jarju S."/>
            <person name="Secka A."/>
            <person name="Antonio M."/>
            <person name="Oren A."/>
            <person name="Chaudhuri R.R."/>
            <person name="La Ragione R."/>
            <person name="Hildebrand F."/>
            <person name="Pallen M.J."/>
        </authorList>
    </citation>
    <scope>NUCLEOTIDE SEQUENCE</scope>
    <source>
        <strain evidence="5">CHK160-1198</strain>
    </source>
</reference>
<dbReference type="GO" id="GO:0003677">
    <property type="term" value="F:DNA binding"/>
    <property type="evidence" value="ECO:0007669"/>
    <property type="project" value="UniProtKB-KW"/>
</dbReference>
<protein>
    <submittedName>
        <fullName evidence="5">LexA family transcriptional regulator</fullName>
    </submittedName>
</protein>
<dbReference type="InterPro" id="IPR015927">
    <property type="entry name" value="Peptidase_S24_S26A/B/C"/>
</dbReference>
<dbReference type="SMART" id="SM00530">
    <property type="entry name" value="HTH_XRE"/>
    <property type="match status" value="1"/>
</dbReference>
<proteinExistence type="predicted"/>
<dbReference type="Proteomes" id="UP000824099">
    <property type="component" value="Unassembled WGS sequence"/>
</dbReference>
<evidence type="ECO:0000256" key="1">
    <source>
        <dbReference type="ARBA" id="ARBA00023015"/>
    </source>
</evidence>
<keyword evidence="1" id="KW-0805">Transcription regulation</keyword>
<dbReference type="PROSITE" id="PS50943">
    <property type="entry name" value="HTH_CROC1"/>
    <property type="match status" value="1"/>
</dbReference>
<dbReference type="InterPro" id="IPR001387">
    <property type="entry name" value="Cro/C1-type_HTH"/>
</dbReference>
<dbReference type="InterPro" id="IPR036286">
    <property type="entry name" value="LexA/Signal_pep-like_sf"/>
</dbReference>
<evidence type="ECO:0000256" key="2">
    <source>
        <dbReference type="ARBA" id="ARBA00023125"/>
    </source>
</evidence>